<dbReference type="Proteomes" id="UP000070442">
    <property type="component" value="Unassembled WGS sequence"/>
</dbReference>
<dbReference type="Pfam" id="PF04542">
    <property type="entry name" value="Sigma70_r2"/>
    <property type="match status" value="1"/>
</dbReference>
<dbReference type="GO" id="GO:0006352">
    <property type="term" value="P:DNA-templated transcription initiation"/>
    <property type="evidence" value="ECO:0007669"/>
    <property type="project" value="InterPro"/>
</dbReference>
<dbReference type="PANTHER" id="PTHR43133:SF8">
    <property type="entry name" value="RNA POLYMERASE SIGMA FACTOR HI_1459-RELATED"/>
    <property type="match status" value="1"/>
</dbReference>
<comment type="caution">
    <text evidence="7">The sequence shown here is derived from an EMBL/GenBank/DDBJ whole genome shotgun (WGS) entry which is preliminary data.</text>
</comment>
<keyword evidence="8" id="KW-1185">Reference proteome</keyword>
<evidence type="ECO:0000313" key="7">
    <source>
        <dbReference type="EMBL" id="KXB68379.1"/>
    </source>
</evidence>
<dbReference type="InterPro" id="IPR039425">
    <property type="entry name" value="RNA_pol_sigma-70-like"/>
</dbReference>
<evidence type="ECO:0000256" key="1">
    <source>
        <dbReference type="ARBA" id="ARBA00010641"/>
    </source>
</evidence>
<dbReference type="GO" id="GO:0003677">
    <property type="term" value="F:DNA binding"/>
    <property type="evidence" value="ECO:0007669"/>
    <property type="project" value="UniProtKB-KW"/>
</dbReference>
<evidence type="ECO:0000256" key="5">
    <source>
        <dbReference type="ARBA" id="ARBA00023163"/>
    </source>
</evidence>
<evidence type="ECO:0000259" key="6">
    <source>
        <dbReference type="Pfam" id="PF04542"/>
    </source>
</evidence>
<dbReference type="AlphaFoldDB" id="A0A134AL47"/>
<evidence type="ECO:0000256" key="4">
    <source>
        <dbReference type="ARBA" id="ARBA00023125"/>
    </source>
</evidence>
<comment type="similarity">
    <text evidence="1">Belongs to the sigma-70 factor family. ECF subfamily.</text>
</comment>
<dbReference type="InterPro" id="IPR007627">
    <property type="entry name" value="RNA_pol_sigma70_r2"/>
</dbReference>
<dbReference type="InterPro" id="IPR013325">
    <property type="entry name" value="RNA_pol_sigma_r2"/>
</dbReference>
<sequence>MGITNTLVKGGNMENKELIKRLKNRDEDALYVVIEVYGKVLKGVISKTLWKYPSLWDEAMNDALLSIWQNIDHFDPQKSSFKNWCAAVSKYKAIDLLRRESKFKNVILDENSMTNDPDFHSNLEIEEILSALDDEDKKLFENIFIRGLSYGEAASEQYISTENAYQKVSRARKFLRRWRGENI</sequence>
<feature type="domain" description="RNA polymerase sigma-70 region 2" evidence="6">
    <location>
        <begin position="50"/>
        <end position="102"/>
    </location>
</feature>
<evidence type="ECO:0000256" key="2">
    <source>
        <dbReference type="ARBA" id="ARBA00023015"/>
    </source>
</evidence>
<dbReference type="Gene3D" id="1.10.10.10">
    <property type="entry name" value="Winged helix-like DNA-binding domain superfamily/Winged helix DNA-binding domain"/>
    <property type="match status" value="1"/>
</dbReference>
<keyword evidence="2" id="KW-0805">Transcription regulation</keyword>
<dbReference type="GO" id="GO:0016987">
    <property type="term" value="F:sigma factor activity"/>
    <property type="evidence" value="ECO:0007669"/>
    <property type="project" value="UniProtKB-KW"/>
</dbReference>
<proteinExistence type="inferred from homology"/>
<keyword evidence="5" id="KW-0804">Transcription</keyword>
<name>A0A134AL47_9FIRM</name>
<dbReference type="InterPro" id="IPR036388">
    <property type="entry name" value="WH-like_DNA-bd_sf"/>
</dbReference>
<dbReference type="EMBL" id="LSDG01000002">
    <property type="protein sequence ID" value="KXB68379.1"/>
    <property type="molecule type" value="Genomic_DNA"/>
</dbReference>
<dbReference type="InterPro" id="IPR013324">
    <property type="entry name" value="RNA_pol_sigma_r3/r4-like"/>
</dbReference>
<keyword evidence="3" id="KW-0731">Sigma factor</keyword>
<protein>
    <submittedName>
        <fullName evidence="7">Sigma-70 region 2</fullName>
    </submittedName>
</protein>
<dbReference type="InterPro" id="IPR014284">
    <property type="entry name" value="RNA_pol_sigma-70_dom"/>
</dbReference>
<dbReference type="SUPFAM" id="SSF88659">
    <property type="entry name" value="Sigma3 and sigma4 domains of RNA polymerase sigma factors"/>
    <property type="match status" value="1"/>
</dbReference>
<dbReference type="SUPFAM" id="SSF88946">
    <property type="entry name" value="Sigma2 domain of RNA polymerase sigma factors"/>
    <property type="match status" value="1"/>
</dbReference>
<keyword evidence="4" id="KW-0238">DNA-binding</keyword>
<organism evidence="7 8">
    <name type="scientific">Aedoeadaptatus coxii</name>
    <dbReference type="NCBI Taxonomy" id="755172"/>
    <lineage>
        <taxon>Bacteria</taxon>
        <taxon>Bacillati</taxon>
        <taxon>Bacillota</taxon>
        <taxon>Tissierellia</taxon>
        <taxon>Tissierellales</taxon>
        <taxon>Peptoniphilaceae</taxon>
        <taxon>Aedoeadaptatus</taxon>
    </lineage>
</organism>
<evidence type="ECO:0000256" key="3">
    <source>
        <dbReference type="ARBA" id="ARBA00023082"/>
    </source>
</evidence>
<dbReference type="STRING" id="755172.HMPREF1863_00091"/>
<dbReference type="Gene3D" id="1.10.1740.10">
    <property type="match status" value="1"/>
</dbReference>
<gene>
    <name evidence="7" type="ORF">HMPREF1863_00091</name>
</gene>
<reference evidence="8" key="1">
    <citation type="submission" date="2016-01" db="EMBL/GenBank/DDBJ databases">
        <authorList>
            <person name="Mitreva M."/>
            <person name="Pepin K.H."/>
            <person name="Mihindukulasuriya K.A."/>
            <person name="Fulton R."/>
            <person name="Fronick C."/>
            <person name="O'Laughlin M."/>
            <person name="Miner T."/>
            <person name="Herter B."/>
            <person name="Rosa B.A."/>
            <person name="Cordes M."/>
            <person name="Tomlinson C."/>
            <person name="Wollam A."/>
            <person name="Palsikar V.B."/>
            <person name="Mardis E.R."/>
            <person name="Wilson R.K."/>
        </authorList>
    </citation>
    <scope>NUCLEOTIDE SEQUENCE [LARGE SCALE GENOMIC DNA]</scope>
    <source>
        <strain evidence="8">DNF00729</strain>
    </source>
</reference>
<evidence type="ECO:0000313" key="8">
    <source>
        <dbReference type="Proteomes" id="UP000070442"/>
    </source>
</evidence>
<accession>A0A134AL47</accession>
<dbReference type="PANTHER" id="PTHR43133">
    <property type="entry name" value="RNA POLYMERASE ECF-TYPE SIGMA FACTO"/>
    <property type="match status" value="1"/>
</dbReference>
<dbReference type="PATRIC" id="fig|755172.3.peg.87"/>
<dbReference type="NCBIfam" id="TIGR02937">
    <property type="entry name" value="sigma70-ECF"/>
    <property type="match status" value="1"/>
</dbReference>